<proteinExistence type="inferred from homology"/>
<dbReference type="InterPro" id="IPR005467">
    <property type="entry name" value="His_kinase_dom"/>
</dbReference>
<keyword evidence="10 20" id="KW-0418">Kinase</keyword>
<evidence type="ECO:0000256" key="1">
    <source>
        <dbReference type="ARBA" id="ARBA00000085"/>
    </source>
</evidence>
<evidence type="ECO:0000256" key="15">
    <source>
        <dbReference type="ARBA" id="ARBA00074306"/>
    </source>
</evidence>
<dbReference type="SUPFAM" id="SSF55874">
    <property type="entry name" value="ATPase domain of HSP90 chaperone/DNA topoisomerase II/histidine kinase"/>
    <property type="match status" value="1"/>
</dbReference>
<dbReference type="Pfam" id="PF02743">
    <property type="entry name" value="dCache_1"/>
    <property type="match status" value="1"/>
</dbReference>
<evidence type="ECO:0000256" key="7">
    <source>
        <dbReference type="ARBA" id="ARBA00022679"/>
    </source>
</evidence>
<dbReference type="EC" id="2.7.13.3" evidence="4"/>
<dbReference type="InterPro" id="IPR011006">
    <property type="entry name" value="CheY-like_superfamily"/>
</dbReference>
<dbReference type="InterPro" id="IPR036097">
    <property type="entry name" value="HisK_dim/P_sf"/>
</dbReference>
<keyword evidence="9" id="KW-0547">Nucleotide-binding</keyword>
<dbReference type="Proteomes" id="UP000252085">
    <property type="component" value="Unassembled WGS sequence"/>
</dbReference>
<reference evidence="21" key="1">
    <citation type="submission" date="2016-04" db="EMBL/GenBank/DDBJ databases">
        <authorList>
            <person name="Tabuchi Yagui T.R."/>
        </authorList>
    </citation>
    <scope>NUCLEOTIDE SEQUENCE [LARGE SCALE GENOMIC DNA]</scope>
</reference>
<keyword evidence="8 17" id="KW-0812">Transmembrane</keyword>
<evidence type="ECO:0000259" key="18">
    <source>
        <dbReference type="PROSITE" id="PS50109"/>
    </source>
</evidence>
<dbReference type="SMART" id="SM00448">
    <property type="entry name" value="REC"/>
    <property type="match status" value="1"/>
</dbReference>
<dbReference type="InterPro" id="IPR003594">
    <property type="entry name" value="HATPase_dom"/>
</dbReference>
<keyword evidence="12 17" id="KW-1133">Transmembrane helix</keyword>
<accession>A0A367RTS2</accession>
<keyword evidence="6 16" id="KW-0597">Phosphoprotein</keyword>
<comment type="caution">
    <text evidence="20">The sequence shown here is derived from an EMBL/GenBank/DDBJ whole genome shotgun (WGS) entry which is preliminary data.</text>
</comment>
<dbReference type="Pfam" id="PF00512">
    <property type="entry name" value="HisKA"/>
    <property type="match status" value="1"/>
</dbReference>
<dbReference type="AlphaFoldDB" id="A0A367RTS2"/>
<dbReference type="PROSITE" id="PS50110">
    <property type="entry name" value="RESPONSE_REGULATORY"/>
    <property type="match status" value="1"/>
</dbReference>
<feature type="transmembrane region" description="Helical" evidence="17">
    <location>
        <begin position="12"/>
        <end position="33"/>
    </location>
</feature>
<organism evidence="20 21">
    <name type="scientific">Nostoc punctiforme NIES-2108</name>
    <dbReference type="NCBI Taxonomy" id="1356359"/>
    <lineage>
        <taxon>Bacteria</taxon>
        <taxon>Bacillati</taxon>
        <taxon>Cyanobacteriota</taxon>
        <taxon>Cyanophyceae</taxon>
        <taxon>Nostocales</taxon>
        <taxon>Nostocaceae</taxon>
        <taxon>Nostoc</taxon>
    </lineage>
</organism>
<dbReference type="Gene3D" id="3.30.565.10">
    <property type="entry name" value="Histidine kinase-like ATPase, C-terminal domain"/>
    <property type="match status" value="1"/>
</dbReference>
<evidence type="ECO:0000256" key="16">
    <source>
        <dbReference type="PROSITE-ProRule" id="PRU00169"/>
    </source>
</evidence>
<dbReference type="PRINTS" id="PR00344">
    <property type="entry name" value="BCTRLSENSOR"/>
</dbReference>
<dbReference type="GO" id="GO:0005524">
    <property type="term" value="F:ATP binding"/>
    <property type="evidence" value="ECO:0007669"/>
    <property type="project" value="UniProtKB-KW"/>
</dbReference>
<dbReference type="SMART" id="SM00387">
    <property type="entry name" value="HATPase_c"/>
    <property type="match status" value="1"/>
</dbReference>
<dbReference type="FunFam" id="3.30.565.10:FF:000010">
    <property type="entry name" value="Sensor histidine kinase RcsC"/>
    <property type="match status" value="1"/>
</dbReference>
<evidence type="ECO:0000256" key="6">
    <source>
        <dbReference type="ARBA" id="ARBA00022553"/>
    </source>
</evidence>
<dbReference type="SUPFAM" id="SSF52172">
    <property type="entry name" value="CheY-like"/>
    <property type="match status" value="1"/>
</dbReference>
<comment type="catalytic activity">
    <reaction evidence="1">
        <text>ATP + protein L-histidine = ADP + protein N-phospho-L-histidine.</text>
        <dbReference type="EC" id="2.7.13.3"/>
    </reaction>
</comment>
<dbReference type="CDD" id="cd17546">
    <property type="entry name" value="REC_hyHK_CKI1_RcsC-like"/>
    <property type="match status" value="1"/>
</dbReference>
<feature type="domain" description="Response regulatory" evidence="19">
    <location>
        <begin position="620"/>
        <end position="736"/>
    </location>
</feature>
<evidence type="ECO:0000256" key="2">
    <source>
        <dbReference type="ARBA" id="ARBA00004651"/>
    </source>
</evidence>
<dbReference type="InterPro" id="IPR004358">
    <property type="entry name" value="Sig_transdc_His_kin-like_C"/>
</dbReference>
<dbReference type="Gene3D" id="3.40.50.2300">
    <property type="match status" value="1"/>
</dbReference>
<keyword evidence="13" id="KW-0902">Two-component regulatory system</keyword>
<evidence type="ECO:0000256" key="13">
    <source>
        <dbReference type="ARBA" id="ARBA00023012"/>
    </source>
</evidence>
<evidence type="ECO:0000313" key="21">
    <source>
        <dbReference type="Proteomes" id="UP000252085"/>
    </source>
</evidence>
<protein>
    <recommendedName>
        <fullName evidence="15">Circadian input-output histidine kinase CikA</fullName>
        <ecNumber evidence="4">2.7.13.3</ecNumber>
    </recommendedName>
</protein>
<dbReference type="GO" id="GO:0000155">
    <property type="term" value="F:phosphorelay sensor kinase activity"/>
    <property type="evidence" value="ECO:0007669"/>
    <property type="project" value="InterPro"/>
</dbReference>
<evidence type="ECO:0000256" key="3">
    <source>
        <dbReference type="ARBA" id="ARBA00006402"/>
    </source>
</evidence>
<gene>
    <name evidence="20" type="ORF">A6769_05220</name>
</gene>
<keyword evidence="11" id="KW-0067">ATP-binding</keyword>
<dbReference type="PANTHER" id="PTHR45339">
    <property type="entry name" value="HYBRID SIGNAL TRANSDUCTION HISTIDINE KINASE J"/>
    <property type="match status" value="1"/>
</dbReference>
<evidence type="ECO:0000256" key="12">
    <source>
        <dbReference type="ARBA" id="ARBA00022989"/>
    </source>
</evidence>
<evidence type="ECO:0000256" key="8">
    <source>
        <dbReference type="ARBA" id="ARBA00022692"/>
    </source>
</evidence>
<evidence type="ECO:0000256" key="14">
    <source>
        <dbReference type="ARBA" id="ARBA00023136"/>
    </source>
</evidence>
<evidence type="ECO:0000256" key="11">
    <source>
        <dbReference type="ARBA" id="ARBA00022840"/>
    </source>
</evidence>
<dbReference type="Gene3D" id="3.30.450.20">
    <property type="entry name" value="PAS domain"/>
    <property type="match status" value="1"/>
</dbReference>
<comment type="similarity">
    <text evidence="3">In the N-terminal section; belongs to the phytochrome family.</text>
</comment>
<dbReference type="Pfam" id="PF00072">
    <property type="entry name" value="Response_reg"/>
    <property type="match status" value="1"/>
</dbReference>
<dbReference type="InterPro" id="IPR001789">
    <property type="entry name" value="Sig_transdc_resp-reg_receiver"/>
</dbReference>
<dbReference type="InterPro" id="IPR003661">
    <property type="entry name" value="HisK_dim/P_dom"/>
</dbReference>
<dbReference type="InterPro" id="IPR036890">
    <property type="entry name" value="HATPase_C_sf"/>
</dbReference>
<dbReference type="SMART" id="SM00388">
    <property type="entry name" value="HisKA"/>
    <property type="match status" value="1"/>
</dbReference>
<feature type="domain" description="Histidine kinase" evidence="18">
    <location>
        <begin position="358"/>
        <end position="594"/>
    </location>
</feature>
<dbReference type="SUPFAM" id="SSF47384">
    <property type="entry name" value="Homodimeric domain of signal transducing histidine kinase"/>
    <property type="match status" value="1"/>
</dbReference>
<sequence length="826" mass="92954">MNFWNQHLTIKVASSFLFLSLVTVGVVGGFAFLNAREALKQAAFERLSAAATLKEEEITRWFEDQERDFLLVTQFPDVQNNFQILLNSQASDANYRKAYKVLSDYLTNMAKIKPSLGEISILDRSNRIILSTNKQREGQYEISANITYIEQIQPGDSFAPIFYASPITGKPSVTFATPLRDAAKVRQGVLLADLNLGRIDQIVRERTGLGKSGETYLVGSLVTKNAFISKDKDKTPDFSQGVSSQGIDAAMGGISGQGLYPNYAGVLVIGVYHWLNDQDLALMVEMNQEEAFAPARRLAGTMMLVGFLSMGFLLIGVSWLTRQLKISGEQLENYSHRLELKAKEAETANRAKSEFLANMSHELRTPLNSILGFTQLMTRDSSINASQLEHLEIISRSGEHLLTLINDVLSMSKIEAGLTTLNNNSFDLYTLLDSLEEMFQIKAESKGLQLMFERRPEVPRYVHTDESKLRQILINLLGNAIKFTQEGGVSLRVRMKEESKLQQQEGTQVIKNSRPSFFWLHFEVEDTGTGIAPAEIEKLFKPFVQTEAGQKSQQGTGLGLTISQQFVHLMGGSITVSSTLGQGTIFSFDLQISLAEIAEAPIRQLKRRVIGLEPNQPKYRILVVEDKWENRELLVKMLVSLGFEVRHAENGQEGVTLWETWEPQLIWMDMRMPVMDGYEATKQIRATLKGQATVIIALTASAFDEERFVVLSAGCNDFVRKPFREEVILNMMSKYLGVRYVYEEKPLQKDEFAENSDLKILSLEEMLAQMPAEWVAQLHQAALCTDEKLIFSLLEQIPEESALLTNTLSDWVNNFRIDKVIDLTQS</sequence>
<dbReference type="PROSITE" id="PS50109">
    <property type="entry name" value="HIS_KIN"/>
    <property type="match status" value="1"/>
</dbReference>
<feature type="transmembrane region" description="Helical" evidence="17">
    <location>
        <begin position="298"/>
        <end position="320"/>
    </location>
</feature>
<keyword evidence="7" id="KW-0808">Transferase</keyword>
<name>A0A367RTS2_NOSPU</name>
<dbReference type="FunFam" id="1.10.287.130:FF:000004">
    <property type="entry name" value="Ethylene receptor 1"/>
    <property type="match status" value="1"/>
</dbReference>
<dbReference type="Pfam" id="PF02518">
    <property type="entry name" value="HATPase_c"/>
    <property type="match status" value="1"/>
</dbReference>
<comment type="subcellular location">
    <subcellularLocation>
        <location evidence="2">Cell membrane</location>
        <topology evidence="2">Multi-pass membrane protein</topology>
    </subcellularLocation>
</comment>
<keyword evidence="5" id="KW-1003">Cell membrane</keyword>
<dbReference type="GO" id="GO:0005886">
    <property type="term" value="C:plasma membrane"/>
    <property type="evidence" value="ECO:0007669"/>
    <property type="project" value="UniProtKB-SubCell"/>
</dbReference>
<dbReference type="CDD" id="cd18773">
    <property type="entry name" value="PDC1_HK_sensor"/>
    <property type="match status" value="1"/>
</dbReference>
<dbReference type="InterPro" id="IPR033479">
    <property type="entry name" value="dCache_1"/>
</dbReference>
<evidence type="ECO:0000259" key="19">
    <source>
        <dbReference type="PROSITE" id="PS50110"/>
    </source>
</evidence>
<keyword evidence="14 17" id="KW-0472">Membrane</keyword>
<dbReference type="CDD" id="cd00082">
    <property type="entry name" value="HisKA"/>
    <property type="match status" value="1"/>
</dbReference>
<evidence type="ECO:0000256" key="17">
    <source>
        <dbReference type="SAM" id="Phobius"/>
    </source>
</evidence>
<evidence type="ECO:0000256" key="5">
    <source>
        <dbReference type="ARBA" id="ARBA00022475"/>
    </source>
</evidence>
<evidence type="ECO:0000256" key="10">
    <source>
        <dbReference type="ARBA" id="ARBA00022777"/>
    </source>
</evidence>
<dbReference type="EMBL" id="LXQE01000085">
    <property type="protein sequence ID" value="RCJ39958.1"/>
    <property type="molecule type" value="Genomic_DNA"/>
</dbReference>
<evidence type="ECO:0000256" key="9">
    <source>
        <dbReference type="ARBA" id="ARBA00022741"/>
    </source>
</evidence>
<dbReference type="CDD" id="cd16922">
    <property type="entry name" value="HATPase_EvgS-ArcB-TorS-like"/>
    <property type="match status" value="1"/>
</dbReference>
<dbReference type="PANTHER" id="PTHR45339:SF1">
    <property type="entry name" value="HYBRID SIGNAL TRANSDUCTION HISTIDINE KINASE J"/>
    <property type="match status" value="1"/>
</dbReference>
<evidence type="ECO:0000256" key="4">
    <source>
        <dbReference type="ARBA" id="ARBA00012438"/>
    </source>
</evidence>
<evidence type="ECO:0000313" key="20">
    <source>
        <dbReference type="EMBL" id="RCJ39958.1"/>
    </source>
</evidence>
<dbReference type="Gene3D" id="1.10.287.130">
    <property type="match status" value="1"/>
</dbReference>
<feature type="modified residue" description="4-aspartylphosphate" evidence="16">
    <location>
        <position position="669"/>
    </location>
</feature>